<dbReference type="Pfam" id="PF00069">
    <property type="entry name" value="Pkinase"/>
    <property type="match status" value="1"/>
</dbReference>
<proteinExistence type="predicted"/>
<dbReference type="GO" id="GO:0004674">
    <property type="term" value="F:protein serine/threonine kinase activity"/>
    <property type="evidence" value="ECO:0007669"/>
    <property type="project" value="UniProtKB-EC"/>
</dbReference>
<feature type="compositionally biased region" description="Low complexity" evidence="5">
    <location>
        <begin position="372"/>
        <end position="386"/>
    </location>
</feature>
<dbReference type="AlphaFoldDB" id="A0A267GQT0"/>
<dbReference type="SUPFAM" id="SSF56112">
    <property type="entry name" value="Protein kinase-like (PK-like)"/>
    <property type="match status" value="1"/>
</dbReference>
<keyword evidence="2 4" id="KW-0547">Nucleotide-binding</keyword>
<feature type="region of interest" description="Disordered" evidence="5">
    <location>
        <begin position="231"/>
        <end position="250"/>
    </location>
</feature>
<gene>
    <name evidence="7" type="ORF">BOX15_Mlig004277g2</name>
</gene>
<dbReference type="InterPro" id="IPR000719">
    <property type="entry name" value="Prot_kinase_dom"/>
</dbReference>
<dbReference type="OrthoDB" id="2687620at2759"/>
<dbReference type="PANTHER" id="PTHR11909">
    <property type="entry name" value="CASEIN KINASE-RELATED"/>
    <property type="match status" value="1"/>
</dbReference>
<dbReference type="InterPro" id="IPR017441">
    <property type="entry name" value="Protein_kinase_ATP_BS"/>
</dbReference>
<dbReference type="InterPro" id="IPR050235">
    <property type="entry name" value="CK1_Ser-Thr_kinase"/>
</dbReference>
<dbReference type="EC" id="2.7.11.1" evidence="1"/>
<protein>
    <recommendedName>
        <fullName evidence="1">non-specific serine/threonine protein kinase</fullName>
        <ecNumber evidence="1">2.7.11.1</ecNumber>
    </recommendedName>
</protein>
<feature type="region of interest" description="Disordered" evidence="5">
    <location>
        <begin position="1"/>
        <end position="33"/>
    </location>
</feature>
<dbReference type="Gene3D" id="1.10.510.10">
    <property type="entry name" value="Transferase(Phosphotransferase) domain 1"/>
    <property type="match status" value="1"/>
</dbReference>
<organism evidence="7 8">
    <name type="scientific">Macrostomum lignano</name>
    <dbReference type="NCBI Taxonomy" id="282301"/>
    <lineage>
        <taxon>Eukaryota</taxon>
        <taxon>Metazoa</taxon>
        <taxon>Spiralia</taxon>
        <taxon>Lophotrochozoa</taxon>
        <taxon>Platyhelminthes</taxon>
        <taxon>Rhabditophora</taxon>
        <taxon>Macrostomorpha</taxon>
        <taxon>Macrostomida</taxon>
        <taxon>Macrostomidae</taxon>
        <taxon>Macrostomum</taxon>
    </lineage>
</organism>
<feature type="compositionally biased region" description="Low complexity" evidence="5">
    <location>
        <begin position="9"/>
        <end position="21"/>
    </location>
</feature>
<evidence type="ECO:0000256" key="5">
    <source>
        <dbReference type="SAM" id="MobiDB-lite"/>
    </source>
</evidence>
<dbReference type="EMBL" id="NIVC01000192">
    <property type="protein sequence ID" value="PAA88391.1"/>
    <property type="molecule type" value="Genomic_DNA"/>
</dbReference>
<evidence type="ECO:0000313" key="8">
    <source>
        <dbReference type="Proteomes" id="UP000215902"/>
    </source>
</evidence>
<evidence type="ECO:0000256" key="1">
    <source>
        <dbReference type="ARBA" id="ARBA00012513"/>
    </source>
</evidence>
<evidence type="ECO:0000313" key="7">
    <source>
        <dbReference type="EMBL" id="PAA88391.1"/>
    </source>
</evidence>
<accession>A0A267GQT0</accession>
<name>A0A267GQT0_9PLAT</name>
<evidence type="ECO:0000256" key="4">
    <source>
        <dbReference type="PROSITE-ProRule" id="PRU10141"/>
    </source>
</evidence>
<dbReference type="PROSITE" id="PS00107">
    <property type="entry name" value="PROTEIN_KINASE_ATP"/>
    <property type="match status" value="1"/>
</dbReference>
<comment type="caution">
    <text evidence="7">The sequence shown here is derived from an EMBL/GenBank/DDBJ whole genome shotgun (WGS) entry which is preliminary data.</text>
</comment>
<keyword evidence="8" id="KW-1185">Reference proteome</keyword>
<feature type="domain" description="Protein kinase" evidence="6">
    <location>
        <begin position="53"/>
        <end position="344"/>
    </location>
</feature>
<dbReference type="SMART" id="SM00220">
    <property type="entry name" value="S_TKc"/>
    <property type="match status" value="1"/>
</dbReference>
<dbReference type="GO" id="GO:0005524">
    <property type="term" value="F:ATP binding"/>
    <property type="evidence" value="ECO:0007669"/>
    <property type="project" value="UniProtKB-UniRule"/>
</dbReference>
<sequence length="521" mass="55330">QTGLPGNMAPPAKRPAAAAAAAKKKPAGVSKRTPAKIQLPEGTRLVDLKKQIWRVGRVIGEGGFGLVYLGTGGGGEDGAQPIDCVIKAEPKGNGPLFCEMHFYQRAADGSRVGDWAAAKRLDYVGVPRFYGCGTASHAGQDHRFLAIERLGEDLEKQFDKQRDSLGRVPARRAFAVAVRVLDALEFVHDSGYAHADVKASNLLTSGADRVYLADFGLAFRYSADGRWLKEEKEDPKRRHDGTSEYCSRDAHRGLAPTPRADLENLGWCLLAWLTGDLPWQQYRNENERVQRAKEAAMADLAGFLGRCQFARGSADAEAVAEVLRHAAGLGYHERPQYARLRALLQRRADASADKVDSTTSNGVAKATAKTAAAAASARPKSVAKAPTKSTTPVAKASPRSKTPVAKASPRSKTSVAKASPRSKTPVAKTTPKSTRVAKASPRSTAPVAKASSSNTKSSAVARAAASSNSSSSIVEESVAISDGANGAADVATMARKRKSGCCQTSPHLLKEAKRLARAARK</sequence>
<evidence type="ECO:0000259" key="6">
    <source>
        <dbReference type="PROSITE" id="PS50011"/>
    </source>
</evidence>
<evidence type="ECO:0000256" key="2">
    <source>
        <dbReference type="ARBA" id="ARBA00022741"/>
    </source>
</evidence>
<dbReference type="STRING" id="282301.A0A267GQT0"/>
<feature type="compositionally biased region" description="Low complexity" evidence="5">
    <location>
        <begin position="447"/>
        <end position="481"/>
    </location>
</feature>
<feature type="region of interest" description="Disordered" evidence="5">
    <location>
        <begin position="372"/>
        <end position="486"/>
    </location>
</feature>
<dbReference type="InterPro" id="IPR011009">
    <property type="entry name" value="Kinase-like_dom_sf"/>
</dbReference>
<dbReference type="Proteomes" id="UP000215902">
    <property type="component" value="Unassembled WGS sequence"/>
</dbReference>
<keyword evidence="3 4" id="KW-0067">ATP-binding</keyword>
<feature type="binding site" evidence="4">
    <location>
        <position position="87"/>
    </location>
    <ligand>
        <name>ATP</name>
        <dbReference type="ChEBI" id="CHEBI:30616"/>
    </ligand>
</feature>
<dbReference type="PROSITE" id="PS50011">
    <property type="entry name" value="PROTEIN_KINASE_DOM"/>
    <property type="match status" value="1"/>
</dbReference>
<dbReference type="InterPro" id="IPR008271">
    <property type="entry name" value="Ser/Thr_kinase_AS"/>
</dbReference>
<feature type="non-terminal residue" evidence="7">
    <location>
        <position position="1"/>
    </location>
</feature>
<reference evidence="7 8" key="1">
    <citation type="submission" date="2017-06" db="EMBL/GenBank/DDBJ databases">
        <title>A platform for efficient transgenesis in Macrostomum lignano, a flatworm model organism for stem cell research.</title>
        <authorList>
            <person name="Berezikov E."/>
        </authorList>
    </citation>
    <scope>NUCLEOTIDE SEQUENCE [LARGE SCALE GENOMIC DNA]</scope>
    <source>
        <strain evidence="7">DV1</strain>
        <tissue evidence="7">Whole organism</tissue>
    </source>
</reference>
<evidence type="ECO:0000256" key="3">
    <source>
        <dbReference type="ARBA" id="ARBA00022840"/>
    </source>
</evidence>
<dbReference type="PROSITE" id="PS00108">
    <property type="entry name" value="PROTEIN_KINASE_ST"/>
    <property type="match status" value="1"/>
</dbReference>